<sequence>MTHQRKNYSINTDCIATELYIINLYIENYFEPTSGMQDCKVRL</sequence>
<evidence type="ECO:0000313" key="1">
    <source>
        <dbReference type="EMBL" id="MBX31161.1"/>
    </source>
</evidence>
<organism evidence="1">
    <name type="scientific">Rhizophora mucronata</name>
    <name type="common">Asiatic mangrove</name>
    <dbReference type="NCBI Taxonomy" id="61149"/>
    <lineage>
        <taxon>Eukaryota</taxon>
        <taxon>Viridiplantae</taxon>
        <taxon>Streptophyta</taxon>
        <taxon>Embryophyta</taxon>
        <taxon>Tracheophyta</taxon>
        <taxon>Spermatophyta</taxon>
        <taxon>Magnoliopsida</taxon>
        <taxon>eudicotyledons</taxon>
        <taxon>Gunneridae</taxon>
        <taxon>Pentapetalae</taxon>
        <taxon>rosids</taxon>
        <taxon>fabids</taxon>
        <taxon>Malpighiales</taxon>
        <taxon>Rhizophoraceae</taxon>
        <taxon>Rhizophora</taxon>
    </lineage>
</organism>
<protein>
    <submittedName>
        <fullName evidence="1">Uncharacterized protein</fullName>
    </submittedName>
</protein>
<dbReference type="AlphaFoldDB" id="A0A2P2MLP1"/>
<accession>A0A2P2MLP1</accession>
<proteinExistence type="predicted"/>
<dbReference type="EMBL" id="GGEC01050677">
    <property type="protein sequence ID" value="MBX31161.1"/>
    <property type="molecule type" value="Transcribed_RNA"/>
</dbReference>
<reference evidence="1" key="1">
    <citation type="submission" date="2018-02" db="EMBL/GenBank/DDBJ databases">
        <title>Rhizophora mucronata_Transcriptome.</title>
        <authorList>
            <person name="Meera S.P."/>
            <person name="Sreeshan A."/>
            <person name="Augustine A."/>
        </authorList>
    </citation>
    <scope>NUCLEOTIDE SEQUENCE</scope>
    <source>
        <tissue evidence="1">Leaf</tissue>
    </source>
</reference>
<name>A0A2P2MLP1_RHIMU</name>